<sequence>MSIYKTNVQIGHITNEGDTLYFEVRGQGDPLLLISPGGGDADHFMQLADILSDEFKVMTYDRRSNARSTMNHPQNFEISQQSRDAVAVIKAAGETSAYVLGNSSGANIALDMAKTQPHACRVVIPHEPPIPGILPKSKKWKRFFASVYKTGYGIGGPYIAALRFVIGINVPVRQLAKAQKQAEAYAKNQRIQPDQPRLK</sequence>
<dbReference type="GO" id="GO:0046503">
    <property type="term" value="P:glycerolipid catabolic process"/>
    <property type="evidence" value="ECO:0007669"/>
    <property type="project" value="TreeGrafter"/>
</dbReference>
<dbReference type="OrthoDB" id="9805423at2"/>
<dbReference type="SUPFAM" id="SSF53474">
    <property type="entry name" value="alpha/beta-Hydrolases"/>
    <property type="match status" value="1"/>
</dbReference>
<dbReference type="AlphaFoldDB" id="A0A1G6KTY7"/>
<dbReference type="RefSeq" id="WP_091567737.1">
    <property type="nucleotide sequence ID" value="NZ_FMZA01000006.1"/>
</dbReference>
<dbReference type="GO" id="GO:0004806">
    <property type="term" value="F:triacylglycerol lipase activity"/>
    <property type="evidence" value="ECO:0007669"/>
    <property type="project" value="TreeGrafter"/>
</dbReference>
<accession>A0A1G6KTY7</accession>
<reference evidence="2 3" key="1">
    <citation type="submission" date="2016-10" db="EMBL/GenBank/DDBJ databases">
        <authorList>
            <person name="de Groot N.N."/>
        </authorList>
    </citation>
    <scope>NUCLEOTIDE SEQUENCE [LARGE SCALE GENOMIC DNA]</scope>
    <source>
        <strain evidence="2 3">DSM 45514</strain>
    </source>
</reference>
<keyword evidence="3" id="KW-1185">Reference proteome</keyword>
<dbReference type="Pfam" id="PF00561">
    <property type="entry name" value="Abhydrolase_1"/>
    <property type="match status" value="1"/>
</dbReference>
<evidence type="ECO:0000313" key="3">
    <source>
        <dbReference type="Proteomes" id="UP000199387"/>
    </source>
</evidence>
<dbReference type="EMBL" id="FMZA01000006">
    <property type="protein sequence ID" value="SDC34562.1"/>
    <property type="molecule type" value="Genomic_DNA"/>
</dbReference>
<dbReference type="Gene3D" id="3.40.50.1820">
    <property type="entry name" value="alpha/beta hydrolase"/>
    <property type="match status" value="1"/>
</dbReference>
<evidence type="ECO:0000259" key="1">
    <source>
        <dbReference type="Pfam" id="PF00561"/>
    </source>
</evidence>
<feature type="domain" description="AB hydrolase-1" evidence="1">
    <location>
        <begin position="30"/>
        <end position="128"/>
    </location>
</feature>
<protein>
    <submittedName>
        <fullName evidence="2">Alpha/beta hydrolase fold</fullName>
    </submittedName>
</protein>
<organism evidence="2 3">
    <name type="scientific">Melghirimyces thermohalophilus</name>
    <dbReference type="NCBI Taxonomy" id="1236220"/>
    <lineage>
        <taxon>Bacteria</taxon>
        <taxon>Bacillati</taxon>
        <taxon>Bacillota</taxon>
        <taxon>Bacilli</taxon>
        <taxon>Bacillales</taxon>
        <taxon>Thermoactinomycetaceae</taxon>
        <taxon>Melghirimyces</taxon>
    </lineage>
</organism>
<evidence type="ECO:0000313" key="2">
    <source>
        <dbReference type="EMBL" id="SDC34562.1"/>
    </source>
</evidence>
<keyword evidence="2" id="KW-0378">Hydrolase</keyword>
<gene>
    <name evidence="2" type="ORF">SAMN04488112_106164</name>
</gene>
<dbReference type="InterPro" id="IPR029058">
    <property type="entry name" value="AB_hydrolase_fold"/>
</dbReference>
<dbReference type="Proteomes" id="UP000199387">
    <property type="component" value="Unassembled WGS sequence"/>
</dbReference>
<dbReference type="PANTHER" id="PTHR43433">
    <property type="entry name" value="HYDROLASE, ALPHA/BETA FOLD FAMILY PROTEIN"/>
    <property type="match status" value="1"/>
</dbReference>
<proteinExistence type="predicted"/>
<dbReference type="InterPro" id="IPR050471">
    <property type="entry name" value="AB_hydrolase"/>
</dbReference>
<name>A0A1G6KTY7_9BACL</name>
<dbReference type="STRING" id="1236220.SAMN04488112_106164"/>
<dbReference type="InterPro" id="IPR000073">
    <property type="entry name" value="AB_hydrolase_1"/>
</dbReference>
<dbReference type="PANTHER" id="PTHR43433:SF5">
    <property type="entry name" value="AB HYDROLASE-1 DOMAIN-CONTAINING PROTEIN"/>
    <property type="match status" value="1"/>
</dbReference>